<dbReference type="EMBL" id="ABEU02000027">
    <property type="protein sequence ID" value="PNR26252.1"/>
    <property type="molecule type" value="Genomic_DNA"/>
</dbReference>
<reference evidence="6 8" key="2">
    <citation type="journal article" date="2018" name="Plant J.">
        <title>The Physcomitrella patens chromosome-scale assembly reveals moss genome structure and evolution.</title>
        <authorList>
            <person name="Lang D."/>
            <person name="Ullrich K.K."/>
            <person name="Murat F."/>
            <person name="Fuchs J."/>
            <person name="Jenkins J."/>
            <person name="Haas F.B."/>
            <person name="Piednoel M."/>
            <person name="Gundlach H."/>
            <person name="Van Bel M."/>
            <person name="Meyberg R."/>
            <person name="Vives C."/>
            <person name="Morata J."/>
            <person name="Symeonidi A."/>
            <person name="Hiss M."/>
            <person name="Muchero W."/>
            <person name="Kamisugi Y."/>
            <person name="Saleh O."/>
            <person name="Blanc G."/>
            <person name="Decker E.L."/>
            <person name="van Gessel N."/>
            <person name="Grimwood J."/>
            <person name="Hayes R.D."/>
            <person name="Graham S.W."/>
            <person name="Gunter L.E."/>
            <person name="McDaniel S.F."/>
            <person name="Hoernstein S.N.W."/>
            <person name="Larsson A."/>
            <person name="Li F.W."/>
            <person name="Perroud P.F."/>
            <person name="Phillips J."/>
            <person name="Ranjan P."/>
            <person name="Rokshar D.S."/>
            <person name="Rothfels C.J."/>
            <person name="Schneider L."/>
            <person name="Shu S."/>
            <person name="Stevenson D.W."/>
            <person name="Thummler F."/>
            <person name="Tillich M."/>
            <person name="Villarreal Aguilar J.C."/>
            <person name="Widiez T."/>
            <person name="Wong G.K."/>
            <person name="Wymore A."/>
            <person name="Zhang Y."/>
            <person name="Zimmer A.D."/>
            <person name="Quatrano R.S."/>
            <person name="Mayer K.F.X."/>
            <person name="Goodstein D."/>
            <person name="Casacuberta J.M."/>
            <person name="Vandepoele K."/>
            <person name="Reski R."/>
            <person name="Cuming A.C."/>
            <person name="Tuskan G.A."/>
            <person name="Maumus F."/>
            <person name="Salse J."/>
            <person name="Schmutz J."/>
            <person name="Rensing S.A."/>
        </authorList>
    </citation>
    <scope>NUCLEOTIDE SEQUENCE [LARGE SCALE GENOMIC DNA]</scope>
    <source>
        <strain evidence="7 8">cv. Gransden 2004</strain>
    </source>
</reference>
<dbReference type="RefSeq" id="XP_024367925.1">
    <property type="nucleotide sequence ID" value="XM_024512157.2"/>
</dbReference>
<dbReference type="Pfam" id="PF01974">
    <property type="entry name" value="tRNA_int_endo"/>
    <property type="match status" value="1"/>
</dbReference>
<evidence type="ECO:0000259" key="4">
    <source>
        <dbReference type="Pfam" id="PF01974"/>
    </source>
</evidence>
<dbReference type="OMA" id="NGCYGKG"/>
<dbReference type="GO" id="GO:0000379">
    <property type="term" value="P:tRNA-type intron splice site recognition and cleavage"/>
    <property type="evidence" value="ECO:0000318"/>
    <property type="project" value="GO_Central"/>
</dbReference>
<dbReference type="GO" id="GO:0003676">
    <property type="term" value="F:nucleic acid binding"/>
    <property type="evidence" value="ECO:0007669"/>
    <property type="project" value="InterPro"/>
</dbReference>
<evidence type="ECO:0000256" key="2">
    <source>
        <dbReference type="ARBA" id="ARBA00012573"/>
    </source>
</evidence>
<dbReference type="InterPro" id="IPR006677">
    <property type="entry name" value="tRNA_intron_Endonuc_cat-like"/>
</dbReference>
<dbReference type="InterPro" id="IPR036167">
    <property type="entry name" value="tRNA_intron_Endo_cat-like_sf"/>
</dbReference>
<dbReference type="GO" id="GO:0000213">
    <property type="term" value="F:tRNA-intron lyase activity"/>
    <property type="evidence" value="ECO:0000318"/>
    <property type="project" value="GO_Central"/>
</dbReference>
<feature type="domain" description="tRNA intron endonuclease N-terminal" evidence="5">
    <location>
        <begin position="34"/>
        <end position="117"/>
    </location>
</feature>
<sequence>MKLGVRWKSREAAAVALEEPISSLYKELREWKSVEGLLVHSSVILSIDFAKAQILNRACFGKPIYCATSPQDSVPTTATRAPRLLEVNAELEDVRMFQLGLEEAFFLTSELECICICRQIPEGRVVLSKEEVWRCMQASKPEFGQLYIAYAHLRAKQWVVRSGIQYGADFMAYRHHPALVHSDYAVIVMVEGHEERMKTWTEMQAMNRLCGSVAKTLLLIHFIPKREGIDLSSPLCQGDFVVEAVEVRRWLPEKSREESDASVKPVLNFAIS</sequence>
<dbReference type="SUPFAM" id="SSF53032">
    <property type="entry name" value="tRNA-intron endonuclease catalytic domain-like"/>
    <property type="match status" value="1"/>
</dbReference>
<dbReference type="GO" id="GO:0008033">
    <property type="term" value="P:tRNA processing"/>
    <property type="evidence" value="ECO:0000318"/>
    <property type="project" value="GO_Central"/>
</dbReference>
<evidence type="ECO:0000256" key="1">
    <source>
        <dbReference type="ARBA" id="ARBA00008078"/>
    </source>
</evidence>
<dbReference type="PANTHER" id="PTHR21227">
    <property type="entry name" value="TRNA-SPLICING ENDONUCLEASE SUBUNIT SEN2"/>
    <property type="match status" value="1"/>
</dbReference>
<dbReference type="STRING" id="3218.A0A2K1IAE6"/>
<dbReference type="InterPro" id="IPR006676">
    <property type="entry name" value="tRNA_splic"/>
</dbReference>
<dbReference type="PANTHER" id="PTHR21227:SF0">
    <property type="entry name" value="TRNA-SPLICING ENDONUCLEASE SUBUNIT SEN2"/>
    <property type="match status" value="1"/>
</dbReference>
<dbReference type="EC" id="4.6.1.16" evidence="2"/>
<dbReference type="Proteomes" id="UP000006727">
    <property type="component" value="Chromosome 27"/>
</dbReference>
<accession>A0A2K1IAE6</accession>
<dbReference type="GeneID" id="112278533"/>
<gene>
    <name evidence="7" type="primary">LOC112278533</name>
    <name evidence="6" type="ORF">PHYPA_030826</name>
</gene>
<reference evidence="7" key="3">
    <citation type="submission" date="2020-12" db="UniProtKB">
        <authorList>
            <consortium name="EnsemblPlants"/>
        </authorList>
    </citation>
    <scope>IDENTIFICATION</scope>
</reference>
<dbReference type="GO" id="GO:0005737">
    <property type="term" value="C:cytoplasm"/>
    <property type="evidence" value="ECO:0000318"/>
    <property type="project" value="GO_Central"/>
</dbReference>
<feature type="domain" description="tRNA intron endonuclease catalytic" evidence="4">
    <location>
        <begin position="146"/>
        <end position="222"/>
    </location>
</feature>
<evidence type="ECO:0000313" key="8">
    <source>
        <dbReference type="Proteomes" id="UP000006727"/>
    </source>
</evidence>
<dbReference type="InterPro" id="IPR006678">
    <property type="entry name" value="tRNA_intron_Endonuc_N"/>
</dbReference>
<dbReference type="Gene3D" id="3.40.1350.10">
    <property type="match status" value="1"/>
</dbReference>
<dbReference type="Pfam" id="PF02778">
    <property type="entry name" value="tRNA_int_endo_N"/>
    <property type="match status" value="1"/>
</dbReference>
<comment type="catalytic activity">
    <reaction evidence="3">
        <text>pretRNA = a 3'-half-tRNA molecule with a 5'-OH end + a 5'-half-tRNA molecule with a 2',3'-cyclic phosphate end + an intron with a 2',3'-cyclic phosphate and a 5'-hydroxyl terminus.</text>
        <dbReference type="EC" id="4.6.1.16"/>
    </reaction>
</comment>
<dbReference type="KEGG" id="ppp:112278533"/>
<protein>
    <recommendedName>
        <fullName evidence="2">tRNA-intron lyase</fullName>
        <ecNumber evidence="2">4.6.1.16</ecNumber>
    </recommendedName>
</protein>
<comment type="similarity">
    <text evidence="1">Belongs to the tRNA-intron endonuclease family.</text>
</comment>
<dbReference type="EnsemblPlants" id="Pp3c27_2720V3.1">
    <property type="protein sequence ID" value="Pp3c27_2720V3.1"/>
    <property type="gene ID" value="Pp3c27_2720"/>
</dbReference>
<dbReference type="EnsemblPlants" id="Pp3c27_2720V3.2">
    <property type="protein sequence ID" value="Pp3c27_2720V3.2"/>
    <property type="gene ID" value="Pp3c27_2720"/>
</dbReference>
<reference evidence="6 8" key="1">
    <citation type="journal article" date="2008" name="Science">
        <title>The Physcomitrella genome reveals evolutionary insights into the conquest of land by plants.</title>
        <authorList>
            <person name="Rensing S."/>
            <person name="Lang D."/>
            <person name="Zimmer A."/>
            <person name="Terry A."/>
            <person name="Salamov A."/>
            <person name="Shapiro H."/>
            <person name="Nishiyama T."/>
            <person name="Perroud P.-F."/>
            <person name="Lindquist E."/>
            <person name="Kamisugi Y."/>
            <person name="Tanahashi T."/>
            <person name="Sakakibara K."/>
            <person name="Fujita T."/>
            <person name="Oishi K."/>
            <person name="Shin-I T."/>
            <person name="Kuroki Y."/>
            <person name="Toyoda A."/>
            <person name="Suzuki Y."/>
            <person name="Hashimoto A."/>
            <person name="Yamaguchi K."/>
            <person name="Sugano A."/>
            <person name="Kohara Y."/>
            <person name="Fujiyama A."/>
            <person name="Anterola A."/>
            <person name="Aoki S."/>
            <person name="Ashton N."/>
            <person name="Barbazuk W.B."/>
            <person name="Barker E."/>
            <person name="Bennetzen J."/>
            <person name="Bezanilla M."/>
            <person name="Blankenship R."/>
            <person name="Cho S.H."/>
            <person name="Dutcher S."/>
            <person name="Estelle M."/>
            <person name="Fawcett J.A."/>
            <person name="Gundlach H."/>
            <person name="Hanada K."/>
            <person name="Heyl A."/>
            <person name="Hicks K.A."/>
            <person name="Hugh J."/>
            <person name="Lohr M."/>
            <person name="Mayer K."/>
            <person name="Melkozernov A."/>
            <person name="Murata T."/>
            <person name="Nelson D."/>
            <person name="Pils B."/>
            <person name="Prigge M."/>
            <person name="Reiss B."/>
            <person name="Renner T."/>
            <person name="Rombauts S."/>
            <person name="Rushton P."/>
            <person name="Sanderfoot A."/>
            <person name="Schween G."/>
            <person name="Shiu S.-H."/>
            <person name="Stueber K."/>
            <person name="Theodoulou F.L."/>
            <person name="Tu H."/>
            <person name="Van de Peer Y."/>
            <person name="Verrier P.J."/>
            <person name="Waters E."/>
            <person name="Wood A."/>
            <person name="Yang L."/>
            <person name="Cove D."/>
            <person name="Cuming A."/>
            <person name="Hasebe M."/>
            <person name="Lucas S."/>
            <person name="Mishler D.B."/>
            <person name="Reski R."/>
            <person name="Grigoriev I."/>
            <person name="Quatrano R.S."/>
            <person name="Boore J.L."/>
        </authorList>
    </citation>
    <scope>NUCLEOTIDE SEQUENCE [LARGE SCALE GENOMIC DNA]</scope>
    <source>
        <strain evidence="7 8">cv. Gransden 2004</strain>
    </source>
</reference>
<dbReference type="CDD" id="cd22363">
    <property type="entry name" value="tRNA-intron_lyase_C"/>
    <property type="match status" value="1"/>
</dbReference>
<evidence type="ECO:0000259" key="5">
    <source>
        <dbReference type="Pfam" id="PF02778"/>
    </source>
</evidence>
<organism evidence="6">
    <name type="scientific">Physcomitrium patens</name>
    <name type="common">Spreading-leaved earth moss</name>
    <name type="synonym">Physcomitrella patens</name>
    <dbReference type="NCBI Taxonomy" id="3218"/>
    <lineage>
        <taxon>Eukaryota</taxon>
        <taxon>Viridiplantae</taxon>
        <taxon>Streptophyta</taxon>
        <taxon>Embryophyta</taxon>
        <taxon>Bryophyta</taxon>
        <taxon>Bryophytina</taxon>
        <taxon>Bryopsida</taxon>
        <taxon>Funariidae</taxon>
        <taxon>Funariales</taxon>
        <taxon>Funariaceae</taxon>
        <taxon>Physcomitrium</taxon>
    </lineage>
</organism>
<keyword evidence="8" id="KW-1185">Reference proteome</keyword>
<dbReference type="Gramene" id="Pp3c27_2720V3.2">
    <property type="protein sequence ID" value="Pp3c27_2720V3.2"/>
    <property type="gene ID" value="Pp3c27_2720"/>
</dbReference>
<evidence type="ECO:0000313" key="7">
    <source>
        <dbReference type="EnsemblPlants" id="Pp3c27_2720V3.1"/>
    </source>
</evidence>
<proteinExistence type="inferred from homology"/>
<dbReference type="InterPro" id="IPR011856">
    <property type="entry name" value="tRNA_endonuc-like_dom_sf"/>
</dbReference>
<dbReference type="GO" id="GO:0000214">
    <property type="term" value="C:tRNA-intron endonuclease complex"/>
    <property type="evidence" value="ECO:0000318"/>
    <property type="project" value="GO_Central"/>
</dbReference>
<evidence type="ECO:0000256" key="3">
    <source>
        <dbReference type="ARBA" id="ARBA00034031"/>
    </source>
</evidence>
<dbReference type="PaxDb" id="3218-PP1S54_207V6.2"/>
<dbReference type="OrthoDB" id="10249562at2759"/>
<evidence type="ECO:0000313" key="6">
    <source>
        <dbReference type="EMBL" id="PNR26252.1"/>
    </source>
</evidence>
<name>A0A2K1IAE6_PHYPA</name>
<dbReference type="AlphaFoldDB" id="A0A2K1IAE6"/>
<dbReference type="FunCoup" id="A0A2K1IAE6">
    <property type="interactions" value="42"/>
</dbReference>
<dbReference type="Gramene" id="Pp3c27_2720V3.1">
    <property type="protein sequence ID" value="Pp3c27_2720V3.1"/>
    <property type="gene ID" value="Pp3c27_2720"/>
</dbReference>